<dbReference type="GO" id="GO:0006412">
    <property type="term" value="P:translation"/>
    <property type="evidence" value="ECO:0007669"/>
    <property type="project" value="InterPro"/>
</dbReference>
<dbReference type="HAMAP" id="MF_01336">
    <property type="entry name" value="Ribosomal_bL25"/>
    <property type="match status" value="1"/>
</dbReference>
<dbReference type="InterPro" id="IPR037121">
    <property type="entry name" value="Ribosomal_bL25_C"/>
</dbReference>
<dbReference type="PANTHER" id="PTHR33284">
    <property type="entry name" value="RIBOSOMAL PROTEIN L25/GLN-TRNA SYNTHETASE, ANTI-CODON-BINDING DOMAIN-CONTAINING PROTEIN"/>
    <property type="match status" value="1"/>
</dbReference>
<feature type="region of interest" description="Disordered" evidence="5">
    <location>
        <begin position="1"/>
        <end position="21"/>
    </location>
</feature>
<dbReference type="InterPro" id="IPR020057">
    <property type="entry name" value="Ribosomal_bL25_b-dom"/>
</dbReference>
<organism evidence="8">
    <name type="scientific">hydrothermal vent metagenome</name>
    <dbReference type="NCBI Taxonomy" id="652676"/>
    <lineage>
        <taxon>unclassified sequences</taxon>
        <taxon>metagenomes</taxon>
        <taxon>ecological metagenomes</taxon>
    </lineage>
</organism>
<dbReference type="Gene3D" id="2.170.120.20">
    <property type="entry name" value="Ribosomal protein L25, beta domain"/>
    <property type="match status" value="1"/>
</dbReference>
<dbReference type="InterPro" id="IPR020055">
    <property type="entry name" value="Ribosomal_bL25_short"/>
</dbReference>
<keyword evidence="1" id="KW-0699">rRNA-binding</keyword>
<dbReference type="CDD" id="cd00495">
    <property type="entry name" value="Ribosomal_L25_TL5_CTC"/>
    <property type="match status" value="1"/>
</dbReference>
<reference evidence="8" key="1">
    <citation type="submission" date="2018-06" db="EMBL/GenBank/DDBJ databases">
        <authorList>
            <person name="Zhirakovskaya E."/>
        </authorList>
    </citation>
    <scope>NUCLEOTIDE SEQUENCE</scope>
</reference>
<dbReference type="EMBL" id="UOFX01000084">
    <property type="protein sequence ID" value="VAX11346.1"/>
    <property type="molecule type" value="Genomic_DNA"/>
</dbReference>
<feature type="domain" description="Large ribosomal subunit protein bL25 beta" evidence="7">
    <location>
        <begin position="103"/>
        <end position="188"/>
    </location>
</feature>
<dbReference type="GO" id="GO:0008097">
    <property type="term" value="F:5S rRNA binding"/>
    <property type="evidence" value="ECO:0007669"/>
    <property type="project" value="InterPro"/>
</dbReference>
<feature type="region of interest" description="Disordered" evidence="5">
    <location>
        <begin position="194"/>
        <end position="214"/>
    </location>
</feature>
<dbReference type="NCBIfam" id="TIGR00731">
    <property type="entry name" value="bL25_bact_ctc"/>
    <property type="match status" value="1"/>
</dbReference>
<keyword evidence="4" id="KW-0687">Ribonucleoprotein</keyword>
<dbReference type="HAMAP" id="MF_01334">
    <property type="entry name" value="Ribosomal_bL25_CTC"/>
    <property type="match status" value="1"/>
</dbReference>
<evidence type="ECO:0000259" key="7">
    <source>
        <dbReference type="Pfam" id="PF14693"/>
    </source>
</evidence>
<evidence type="ECO:0000259" key="6">
    <source>
        <dbReference type="Pfam" id="PF01386"/>
    </source>
</evidence>
<dbReference type="NCBIfam" id="NF004128">
    <property type="entry name" value="PRK05618.1-2"/>
    <property type="match status" value="1"/>
</dbReference>
<dbReference type="AlphaFoldDB" id="A0A3B1AZ39"/>
<dbReference type="NCBIfam" id="NF004612">
    <property type="entry name" value="PRK05943.1"/>
    <property type="match status" value="1"/>
</dbReference>
<accession>A0A3B1AZ39</accession>
<sequence>MSNSFELQAEQRDDKGKGASRRLRRAGLVPGIIYGAHKDSIMITLPHNELSHNLENEAFYSHILGIKLGRKKEKVVLKDLQRHPSKPFIMHVDFQRIDEKEAIRLHVPLHFINEKDAPGVKQGGRVSHTLTDIEVSCLPKDLPEFIEVDMSAMEIGQTIHLSGLTIPKGVDIPALAQGAGQDAVVVTLHSGYVAEEEEGEDGEGGEEEAVVADE</sequence>
<dbReference type="Pfam" id="PF14693">
    <property type="entry name" value="Ribosomal_TL5_C"/>
    <property type="match status" value="1"/>
</dbReference>
<proteinExistence type="inferred from homology"/>
<dbReference type="InterPro" id="IPR029751">
    <property type="entry name" value="Ribosomal_L25_dom"/>
</dbReference>
<dbReference type="GO" id="GO:0003735">
    <property type="term" value="F:structural constituent of ribosome"/>
    <property type="evidence" value="ECO:0007669"/>
    <property type="project" value="InterPro"/>
</dbReference>
<evidence type="ECO:0000256" key="1">
    <source>
        <dbReference type="ARBA" id="ARBA00022730"/>
    </source>
</evidence>
<dbReference type="InterPro" id="IPR001021">
    <property type="entry name" value="Ribosomal_bL25_long"/>
</dbReference>
<dbReference type="PANTHER" id="PTHR33284:SF1">
    <property type="entry name" value="RIBOSOMAL PROTEIN L25_GLN-TRNA SYNTHETASE, ANTI-CODON-BINDING DOMAIN-CONTAINING PROTEIN"/>
    <property type="match status" value="1"/>
</dbReference>
<name>A0A3B1AZ39_9ZZZZ</name>
<dbReference type="InterPro" id="IPR020930">
    <property type="entry name" value="Ribosomal_uL5_bac-type"/>
</dbReference>
<protein>
    <submittedName>
        <fullName evidence="8">LSU ribosomal protein L25p</fullName>
    </submittedName>
</protein>
<evidence type="ECO:0000256" key="3">
    <source>
        <dbReference type="ARBA" id="ARBA00022980"/>
    </source>
</evidence>
<evidence type="ECO:0000256" key="5">
    <source>
        <dbReference type="SAM" id="MobiDB-lite"/>
    </source>
</evidence>
<gene>
    <name evidence="8" type="ORF">MNBD_GAMMA26-2671</name>
</gene>
<feature type="domain" description="Large ribosomal subunit protein bL25 L25" evidence="6">
    <location>
        <begin position="7"/>
        <end position="94"/>
    </location>
</feature>
<dbReference type="GO" id="GO:0022625">
    <property type="term" value="C:cytosolic large ribosomal subunit"/>
    <property type="evidence" value="ECO:0007669"/>
    <property type="project" value="TreeGrafter"/>
</dbReference>
<dbReference type="InterPro" id="IPR020056">
    <property type="entry name" value="Rbsml_bL25/Gln-tRNA_synth_N"/>
</dbReference>
<keyword evidence="2" id="KW-0694">RNA-binding</keyword>
<dbReference type="Pfam" id="PF01386">
    <property type="entry name" value="Ribosomal_L25p"/>
    <property type="match status" value="1"/>
</dbReference>
<dbReference type="SUPFAM" id="SSF50715">
    <property type="entry name" value="Ribosomal protein L25-like"/>
    <property type="match status" value="1"/>
</dbReference>
<evidence type="ECO:0000256" key="2">
    <source>
        <dbReference type="ARBA" id="ARBA00022884"/>
    </source>
</evidence>
<evidence type="ECO:0000256" key="4">
    <source>
        <dbReference type="ARBA" id="ARBA00023274"/>
    </source>
</evidence>
<keyword evidence="3 8" id="KW-0689">Ribosomal protein</keyword>
<evidence type="ECO:0000313" key="8">
    <source>
        <dbReference type="EMBL" id="VAX11346.1"/>
    </source>
</evidence>
<dbReference type="NCBIfam" id="NF004130">
    <property type="entry name" value="PRK05618.1-5"/>
    <property type="match status" value="1"/>
</dbReference>
<dbReference type="InterPro" id="IPR011035">
    <property type="entry name" value="Ribosomal_bL25/Gln-tRNA_synth"/>
</dbReference>
<dbReference type="Gene3D" id="2.40.240.10">
    <property type="entry name" value="Ribosomal Protein L25, Chain P"/>
    <property type="match status" value="1"/>
</dbReference>